<evidence type="ECO:0000313" key="10">
    <source>
        <dbReference type="EMBL" id="KAF8718182.1"/>
    </source>
</evidence>
<dbReference type="Pfam" id="PF07714">
    <property type="entry name" value="PK_Tyr_Ser-Thr"/>
    <property type="match status" value="1"/>
</dbReference>
<dbReference type="GO" id="GO:0004674">
    <property type="term" value="F:protein serine/threonine kinase activity"/>
    <property type="evidence" value="ECO:0007669"/>
    <property type="project" value="UniProtKB-EC"/>
</dbReference>
<dbReference type="AlphaFoldDB" id="A0A835BZM6"/>
<evidence type="ECO:0000313" key="11">
    <source>
        <dbReference type="Proteomes" id="UP000636709"/>
    </source>
</evidence>
<evidence type="ECO:0000256" key="5">
    <source>
        <dbReference type="ARBA" id="ARBA00022840"/>
    </source>
</evidence>
<sequence length="502" mass="54609">MDLHARPNPTIPNHARPGPGPINHPAATTLSSLEELASLGLSEINPPHKRSQERIASRTAPYIYPDASGQSSRPPVAMARPGWGSLFGCFGSTSHGGSKSSRKKTKKKKKGNKQQQKVAAGGSSGSSGRPRLQSRLSFTELSGMVSPEDLSLSLVGSNLHVFTIAELRAITRDFSMTNFIGEGGFGPVYKGYVDDKTKPGLRAQPVAVKLLDLEGGQGHTEWLTEVIFLGQLRHPNLVKLIGYCYEDEHRLLVYEFMTRGSLEKHLFKKYAASLPWSTRLKIAIGAAKGLAFLHEAEKPVIYRDFKTSNILLDSDYKAKLSDFGLAKDGPEDDETHVSTRVMGTQGYAAPEYIMTGTDVYGFGVVLLELLSGRRSVDKSRPPREQSLVEWARPYLTDARRLDRVMDPNLAGQYSGRAAHKAAAVAHQCVSLNPKSRPHMSAVVEALEPLLALDDCLVGPFVYVALPEEDKDGDAGNKGGSSGRRGRRRSRDGAAAAVVRPET</sequence>
<dbReference type="PANTHER" id="PTHR45621">
    <property type="entry name" value="OS01G0588500 PROTEIN-RELATED"/>
    <property type="match status" value="1"/>
</dbReference>
<dbReference type="FunFam" id="1.10.510.10:FF:000095">
    <property type="entry name" value="protein STRUBBELIG-RECEPTOR FAMILY 8"/>
    <property type="match status" value="1"/>
</dbReference>
<dbReference type="InterPro" id="IPR011009">
    <property type="entry name" value="Kinase-like_dom_sf"/>
</dbReference>
<evidence type="ECO:0000256" key="4">
    <source>
        <dbReference type="ARBA" id="ARBA00022777"/>
    </source>
</evidence>
<reference evidence="10" key="1">
    <citation type="submission" date="2020-07" db="EMBL/GenBank/DDBJ databases">
        <title>Genome sequence and genetic diversity analysis of an under-domesticated orphan crop, white fonio (Digitaria exilis).</title>
        <authorList>
            <person name="Bennetzen J.L."/>
            <person name="Chen S."/>
            <person name="Ma X."/>
            <person name="Wang X."/>
            <person name="Yssel A.E.J."/>
            <person name="Chaluvadi S.R."/>
            <person name="Johnson M."/>
            <person name="Gangashetty P."/>
            <person name="Hamidou F."/>
            <person name="Sanogo M.D."/>
            <person name="Zwaenepoel A."/>
            <person name="Wallace J."/>
            <person name="Van De Peer Y."/>
            <person name="Van Deynze A."/>
        </authorList>
    </citation>
    <scope>NUCLEOTIDE SEQUENCE</scope>
    <source>
        <tissue evidence="10">Leaves</tissue>
    </source>
</reference>
<dbReference type="PROSITE" id="PS50011">
    <property type="entry name" value="PROTEIN_KINASE_DOM"/>
    <property type="match status" value="1"/>
</dbReference>
<dbReference type="InterPro" id="IPR000719">
    <property type="entry name" value="Prot_kinase_dom"/>
</dbReference>
<keyword evidence="4" id="KW-0418">Kinase</keyword>
<dbReference type="EC" id="2.7.11.1" evidence="1"/>
<comment type="catalytic activity">
    <reaction evidence="7">
        <text>L-seryl-[protein] + ATP = O-phospho-L-seryl-[protein] + ADP + H(+)</text>
        <dbReference type="Rhea" id="RHEA:17989"/>
        <dbReference type="Rhea" id="RHEA-COMP:9863"/>
        <dbReference type="Rhea" id="RHEA-COMP:11604"/>
        <dbReference type="ChEBI" id="CHEBI:15378"/>
        <dbReference type="ChEBI" id="CHEBI:29999"/>
        <dbReference type="ChEBI" id="CHEBI:30616"/>
        <dbReference type="ChEBI" id="CHEBI:83421"/>
        <dbReference type="ChEBI" id="CHEBI:456216"/>
        <dbReference type="EC" id="2.7.11.1"/>
    </reaction>
</comment>
<accession>A0A835BZM6</accession>
<protein>
    <recommendedName>
        <fullName evidence="1">non-specific serine/threonine protein kinase</fullName>
        <ecNumber evidence="1">2.7.11.1</ecNumber>
    </recommendedName>
</protein>
<dbReference type="EMBL" id="JACEFO010001712">
    <property type="protein sequence ID" value="KAF8718182.1"/>
    <property type="molecule type" value="Genomic_DNA"/>
</dbReference>
<dbReference type="GO" id="GO:0005524">
    <property type="term" value="F:ATP binding"/>
    <property type="evidence" value="ECO:0007669"/>
    <property type="project" value="UniProtKB-KW"/>
</dbReference>
<feature type="region of interest" description="Disordered" evidence="8">
    <location>
        <begin position="1"/>
        <end position="26"/>
    </location>
</feature>
<keyword evidence="5" id="KW-0067">ATP-binding</keyword>
<comment type="catalytic activity">
    <reaction evidence="6">
        <text>L-threonyl-[protein] + ATP = O-phospho-L-threonyl-[protein] + ADP + H(+)</text>
        <dbReference type="Rhea" id="RHEA:46608"/>
        <dbReference type="Rhea" id="RHEA-COMP:11060"/>
        <dbReference type="Rhea" id="RHEA-COMP:11605"/>
        <dbReference type="ChEBI" id="CHEBI:15378"/>
        <dbReference type="ChEBI" id="CHEBI:30013"/>
        <dbReference type="ChEBI" id="CHEBI:30616"/>
        <dbReference type="ChEBI" id="CHEBI:61977"/>
        <dbReference type="ChEBI" id="CHEBI:456216"/>
        <dbReference type="EC" id="2.7.11.1"/>
    </reaction>
</comment>
<keyword evidence="11" id="KW-1185">Reference proteome</keyword>
<dbReference type="SUPFAM" id="SSF56112">
    <property type="entry name" value="Protein kinase-like (PK-like)"/>
    <property type="match status" value="1"/>
</dbReference>
<dbReference type="InterPro" id="IPR008271">
    <property type="entry name" value="Ser/Thr_kinase_AS"/>
</dbReference>
<keyword evidence="2" id="KW-0808">Transferase</keyword>
<evidence type="ECO:0000256" key="8">
    <source>
        <dbReference type="SAM" id="MobiDB-lite"/>
    </source>
</evidence>
<evidence type="ECO:0000256" key="1">
    <source>
        <dbReference type="ARBA" id="ARBA00012513"/>
    </source>
</evidence>
<name>A0A835BZM6_9POAL</name>
<organism evidence="10 11">
    <name type="scientific">Digitaria exilis</name>
    <dbReference type="NCBI Taxonomy" id="1010633"/>
    <lineage>
        <taxon>Eukaryota</taxon>
        <taxon>Viridiplantae</taxon>
        <taxon>Streptophyta</taxon>
        <taxon>Embryophyta</taxon>
        <taxon>Tracheophyta</taxon>
        <taxon>Spermatophyta</taxon>
        <taxon>Magnoliopsida</taxon>
        <taxon>Liliopsida</taxon>
        <taxon>Poales</taxon>
        <taxon>Poaceae</taxon>
        <taxon>PACMAD clade</taxon>
        <taxon>Panicoideae</taxon>
        <taxon>Panicodae</taxon>
        <taxon>Paniceae</taxon>
        <taxon>Anthephorinae</taxon>
        <taxon>Digitaria</taxon>
    </lineage>
</organism>
<evidence type="ECO:0000256" key="7">
    <source>
        <dbReference type="ARBA" id="ARBA00048679"/>
    </source>
</evidence>
<keyword evidence="3" id="KW-0547">Nucleotide-binding</keyword>
<dbReference type="PROSITE" id="PS00108">
    <property type="entry name" value="PROTEIN_KINASE_ST"/>
    <property type="match status" value="1"/>
</dbReference>
<dbReference type="OrthoDB" id="4062651at2759"/>
<dbReference type="Gene3D" id="1.10.510.10">
    <property type="entry name" value="Transferase(Phosphotransferase) domain 1"/>
    <property type="match status" value="1"/>
</dbReference>
<gene>
    <name evidence="10" type="ORF">HU200_025673</name>
</gene>
<evidence type="ECO:0000256" key="2">
    <source>
        <dbReference type="ARBA" id="ARBA00022679"/>
    </source>
</evidence>
<feature type="compositionally biased region" description="Basic residues" evidence="8">
    <location>
        <begin position="100"/>
        <end position="112"/>
    </location>
</feature>
<evidence type="ECO:0000259" key="9">
    <source>
        <dbReference type="PROSITE" id="PS50011"/>
    </source>
</evidence>
<dbReference type="InterPro" id="IPR001245">
    <property type="entry name" value="Ser-Thr/Tyr_kinase_cat_dom"/>
</dbReference>
<dbReference type="FunFam" id="3.30.200.20:FF:000228">
    <property type="entry name" value="Serine/threonine-protein kinase BIK1"/>
    <property type="match status" value="1"/>
</dbReference>
<evidence type="ECO:0000256" key="6">
    <source>
        <dbReference type="ARBA" id="ARBA00047899"/>
    </source>
</evidence>
<dbReference type="InterPro" id="IPR050823">
    <property type="entry name" value="Plant_Ser_Thr_Prot_Kinase"/>
</dbReference>
<proteinExistence type="predicted"/>
<comment type="caution">
    <text evidence="10">The sequence shown here is derived from an EMBL/GenBank/DDBJ whole genome shotgun (WGS) entry which is preliminary data.</text>
</comment>
<feature type="region of interest" description="Disordered" evidence="8">
    <location>
        <begin position="93"/>
        <end position="131"/>
    </location>
</feature>
<dbReference type="Gene3D" id="3.30.200.20">
    <property type="entry name" value="Phosphorylase Kinase, domain 1"/>
    <property type="match status" value="1"/>
</dbReference>
<evidence type="ECO:0000256" key="3">
    <source>
        <dbReference type="ARBA" id="ARBA00022741"/>
    </source>
</evidence>
<feature type="domain" description="Protein kinase" evidence="9">
    <location>
        <begin position="174"/>
        <end position="450"/>
    </location>
</feature>
<dbReference type="Proteomes" id="UP000636709">
    <property type="component" value="Unassembled WGS sequence"/>
</dbReference>
<feature type="region of interest" description="Disordered" evidence="8">
    <location>
        <begin position="468"/>
        <end position="502"/>
    </location>
</feature>